<dbReference type="PANTHER" id="PTHR43873">
    <property type="entry name" value="COBYRINATE A,C-DIAMIDE SYNTHASE"/>
    <property type="match status" value="1"/>
</dbReference>
<comment type="caution">
    <text evidence="11">The sequence shown here is derived from an EMBL/GenBank/DDBJ whole genome shotgun (WGS) entry which is preliminary data.</text>
</comment>
<dbReference type="Pfam" id="PF07685">
    <property type="entry name" value="GATase_3"/>
    <property type="match status" value="1"/>
</dbReference>
<keyword evidence="3 7" id="KW-0547">Nucleotide-binding</keyword>
<dbReference type="PANTHER" id="PTHR43873:SF1">
    <property type="entry name" value="COBYRINATE A,C-DIAMIDE SYNTHASE"/>
    <property type="match status" value="1"/>
</dbReference>
<evidence type="ECO:0000259" key="9">
    <source>
        <dbReference type="Pfam" id="PF01656"/>
    </source>
</evidence>
<dbReference type="Pfam" id="PF01656">
    <property type="entry name" value="CbiA"/>
    <property type="match status" value="1"/>
</dbReference>
<dbReference type="InterPro" id="IPR029062">
    <property type="entry name" value="Class_I_gatase-like"/>
</dbReference>
<evidence type="ECO:0000256" key="5">
    <source>
        <dbReference type="ARBA" id="ARBA00022842"/>
    </source>
</evidence>
<dbReference type="NCBIfam" id="NF002204">
    <property type="entry name" value="PRK01077.1"/>
    <property type="match status" value="1"/>
</dbReference>
<keyword evidence="7" id="KW-0169">Cobalamin biosynthesis</keyword>
<dbReference type="PROSITE" id="PS51274">
    <property type="entry name" value="GATASE_COBBQ"/>
    <property type="match status" value="1"/>
</dbReference>
<accession>A0ABP5YXB5</accession>
<dbReference type="SUPFAM" id="SSF52540">
    <property type="entry name" value="P-loop containing nucleoside triphosphate hydrolases"/>
    <property type="match status" value="1"/>
</dbReference>
<evidence type="ECO:0000313" key="11">
    <source>
        <dbReference type="EMBL" id="GAA2486214.1"/>
    </source>
</evidence>
<dbReference type="HAMAP" id="MF_00027">
    <property type="entry name" value="CobB_CbiA"/>
    <property type="match status" value="1"/>
</dbReference>
<keyword evidence="6 7" id="KW-0315">Glutamine amidotransferase</keyword>
<dbReference type="Proteomes" id="UP001501721">
    <property type="component" value="Unassembled WGS sequence"/>
</dbReference>
<evidence type="ECO:0000256" key="4">
    <source>
        <dbReference type="ARBA" id="ARBA00022840"/>
    </source>
</evidence>
<keyword evidence="12" id="KW-1185">Reference proteome</keyword>
<evidence type="ECO:0000256" key="2">
    <source>
        <dbReference type="ARBA" id="ARBA00022598"/>
    </source>
</evidence>
<gene>
    <name evidence="7" type="primary">cobB</name>
    <name evidence="11" type="ORF">GCM10010422_35090</name>
</gene>
<evidence type="ECO:0000256" key="3">
    <source>
        <dbReference type="ARBA" id="ARBA00022741"/>
    </source>
</evidence>
<feature type="active site" description="Nucleophile" evidence="7">
    <location>
        <position position="347"/>
    </location>
</feature>
<feature type="domain" description="CobB/CobQ-like glutamine amidotransferase" evidence="10">
    <location>
        <begin position="264"/>
        <end position="447"/>
    </location>
</feature>
<dbReference type="SUPFAM" id="SSF52317">
    <property type="entry name" value="Class I glutamine amidotransferase-like"/>
    <property type="match status" value="1"/>
</dbReference>
<name>A0ABP5YXB5_9ACTN</name>
<dbReference type="CDD" id="cd03130">
    <property type="entry name" value="GATase1_CobB"/>
    <property type="match status" value="1"/>
</dbReference>
<comment type="similarity">
    <text evidence="7">Belongs to the CobB/CbiA family.</text>
</comment>
<comment type="function">
    <text evidence="7">Catalyzes the ATP-dependent amidation of the two carboxylate groups at positions a and c of hydrogenobyrinate, using either L-glutamine or ammonia as the nitrogen source.</text>
</comment>
<keyword evidence="5 7" id="KW-0460">Magnesium</keyword>
<proteinExistence type="inferred from homology"/>
<comment type="pathway">
    <text evidence="7">Cofactor biosynthesis; adenosylcobalamin biosynthesis; cob(II)yrinate a,c-diamide from precorrin-2 (aerobic route): step 9/10.</text>
</comment>
<dbReference type="InterPro" id="IPR004484">
    <property type="entry name" value="CbiA/CobB_synth"/>
</dbReference>
<feature type="site" description="Increases nucleophilicity of active site Cys" evidence="7">
    <location>
        <position position="441"/>
    </location>
</feature>
<dbReference type="NCBIfam" id="TIGR00379">
    <property type="entry name" value="cobB"/>
    <property type="match status" value="1"/>
</dbReference>
<keyword evidence="2 7" id="KW-0436">Ligase</keyword>
<evidence type="ECO:0000256" key="6">
    <source>
        <dbReference type="ARBA" id="ARBA00022962"/>
    </source>
</evidence>
<dbReference type="EMBL" id="BAAATL010000015">
    <property type="protein sequence ID" value="GAA2486214.1"/>
    <property type="molecule type" value="Genomic_DNA"/>
</dbReference>
<protein>
    <recommendedName>
        <fullName evidence="7">Hydrogenobyrinate a,c-diamide synthase</fullName>
        <ecNumber evidence="7">6.3.5.9</ecNumber>
    </recommendedName>
    <alternativeName>
        <fullName evidence="7">Hydrogenobyrinic acid a,c-diamide synthase</fullName>
    </alternativeName>
</protein>
<feature type="domain" description="CobQ/CobB/MinD/ParA nucleotide binding" evidence="9">
    <location>
        <begin position="9"/>
        <end position="194"/>
    </location>
</feature>
<keyword evidence="4 7" id="KW-0067">ATP-binding</keyword>
<evidence type="ECO:0000259" key="10">
    <source>
        <dbReference type="Pfam" id="PF07685"/>
    </source>
</evidence>
<dbReference type="Gene3D" id="3.40.50.880">
    <property type="match status" value="1"/>
</dbReference>
<dbReference type="CDD" id="cd05388">
    <property type="entry name" value="CobB_N"/>
    <property type="match status" value="1"/>
</dbReference>
<comment type="miscellaneous">
    <text evidence="7">The a and c carboxylates of hydrogenobyrinate are activated for nucleophilic attack via formation of a phosphorylated intermediate by ATP. CobB catalyzes first the amidation of the c-carboxylate, and then that of the a-carboxylate.</text>
</comment>
<organism evidence="11 12">
    <name type="scientific">Streptomyces graminearus</name>
    <dbReference type="NCBI Taxonomy" id="284030"/>
    <lineage>
        <taxon>Bacteria</taxon>
        <taxon>Bacillati</taxon>
        <taxon>Actinomycetota</taxon>
        <taxon>Actinomycetes</taxon>
        <taxon>Kitasatosporales</taxon>
        <taxon>Streptomycetaceae</taxon>
        <taxon>Streptomyces</taxon>
    </lineage>
</organism>
<dbReference type="EC" id="6.3.5.9" evidence="7"/>
<dbReference type="RefSeq" id="WP_346164794.1">
    <property type="nucleotide sequence ID" value="NZ_BAAATL010000015.1"/>
</dbReference>
<dbReference type="InterPro" id="IPR002586">
    <property type="entry name" value="CobQ/CobB/MinD/ParA_Nub-bd_dom"/>
</dbReference>
<dbReference type="InterPro" id="IPR011698">
    <property type="entry name" value="GATase_3"/>
</dbReference>
<dbReference type="Gene3D" id="3.40.50.300">
    <property type="entry name" value="P-loop containing nucleotide triphosphate hydrolases"/>
    <property type="match status" value="1"/>
</dbReference>
<feature type="region of interest" description="Disordered" evidence="8">
    <location>
        <begin position="240"/>
        <end position="261"/>
    </location>
</feature>
<evidence type="ECO:0000313" key="12">
    <source>
        <dbReference type="Proteomes" id="UP001501721"/>
    </source>
</evidence>
<evidence type="ECO:0000256" key="1">
    <source>
        <dbReference type="ARBA" id="ARBA00001946"/>
    </source>
</evidence>
<dbReference type="InterPro" id="IPR027417">
    <property type="entry name" value="P-loop_NTPase"/>
</dbReference>
<comment type="cofactor">
    <cofactor evidence="1 7">
        <name>Mg(2+)</name>
        <dbReference type="ChEBI" id="CHEBI:18420"/>
    </cofactor>
</comment>
<evidence type="ECO:0000256" key="7">
    <source>
        <dbReference type="HAMAP-Rule" id="MF_00027"/>
    </source>
</evidence>
<reference evidence="12" key="1">
    <citation type="journal article" date="2019" name="Int. J. Syst. Evol. Microbiol.">
        <title>The Global Catalogue of Microorganisms (GCM) 10K type strain sequencing project: providing services to taxonomists for standard genome sequencing and annotation.</title>
        <authorList>
            <consortium name="The Broad Institute Genomics Platform"/>
            <consortium name="The Broad Institute Genome Sequencing Center for Infectious Disease"/>
            <person name="Wu L."/>
            <person name="Ma J."/>
        </authorList>
    </citation>
    <scope>NUCLEOTIDE SEQUENCE [LARGE SCALE GENOMIC DNA]</scope>
    <source>
        <strain evidence="12">JCM 6923</strain>
    </source>
</reference>
<comment type="catalytic activity">
    <reaction evidence="7">
        <text>hydrogenobyrinate + 2 L-glutamine + 2 ATP + 2 H2O = hydrogenobyrinate a,c-diamide + 2 L-glutamate + 2 ADP + 2 phosphate + 2 H(+)</text>
        <dbReference type="Rhea" id="RHEA:12544"/>
        <dbReference type="ChEBI" id="CHEBI:15377"/>
        <dbReference type="ChEBI" id="CHEBI:15378"/>
        <dbReference type="ChEBI" id="CHEBI:29985"/>
        <dbReference type="ChEBI" id="CHEBI:30616"/>
        <dbReference type="ChEBI" id="CHEBI:43474"/>
        <dbReference type="ChEBI" id="CHEBI:58359"/>
        <dbReference type="ChEBI" id="CHEBI:77873"/>
        <dbReference type="ChEBI" id="CHEBI:77874"/>
        <dbReference type="ChEBI" id="CHEBI:456216"/>
        <dbReference type="EC" id="6.3.5.9"/>
    </reaction>
</comment>
<evidence type="ECO:0000256" key="8">
    <source>
        <dbReference type="SAM" id="MobiDB-lite"/>
    </source>
</evidence>
<sequence length="461" mass="47566">MVTPSTPRLVVAAPSSGSGKTTVATGLMAAFAARGLAVSPHKVGPDYIDPGYHALATGRTGRNLDAYLCGPELVAPLFLHGARGCDIAVVEGVMGLYDGAAGEGELASTAQVAKLLGAPVVLVVDASAQSRSVAALVHGFMSWDPQVRIGGVILNKVGSARHEALLREALESVGVPVLGVLRRAPLVETPSRHLGLVPVAERRALAVSAVSEMAELVSRGCDLPALEALARTAGAVPGGAAPWTPGLSPTHDDPSASAEGPRPRIAVAGGPAFTFSYAEHTELLTAAGAEVVTFDPLRDEELPDGTAGLVIGGGFPEVYAAELSANEPLRKAVAELALSGAPVAAECAGLLYLSRELDGSPMCGVLDATARMTRRLTLGYRDAVAVGDSVLAAAGARMRGHEFHRTVVEPGAGAAPAWGIRGRERRVEGFVQRGVHASYLHTHWASEPGVARRFVERCRTS</sequence>
<comment type="domain">
    <text evidence="7">Comprises of two domains. The C-terminal domain contains the binding site for glutamine and catalyzes the hydrolysis of this substrate to glutamate and ammonia. The N-terminal domain is anticipated to bind ATP and hydrogenobyrinate and catalyzes the ultimate synthesis of the diamide product. The ammonia produced via the glutaminase domain is probably translocated to the adjacent domain via a molecular tunnel, where it reacts with an activated intermediate.</text>
</comment>